<reference evidence="2" key="1">
    <citation type="journal article" date="2024" name="Proc. Natl. Acad. Sci. U.S.A.">
        <title>Extraordinary preservation of gene collinearity over three hundred million years revealed in homosporous lycophytes.</title>
        <authorList>
            <person name="Li C."/>
            <person name="Wickell D."/>
            <person name="Kuo L.Y."/>
            <person name="Chen X."/>
            <person name="Nie B."/>
            <person name="Liao X."/>
            <person name="Peng D."/>
            <person name="Ji J."/>
            <person name="Jenkins J."/>
            <person name="Williams M."/>
            <person name="Shu S."/>
            <person name="Plott C."/>
            <person name="Barry K."/>
            <person name="Rajasekar S."/>
            <person name="Grimwood J."/>
            <person name="Han X."/>
            <person name="Sun S."/>
            <person name="Hou Z."/>
            <person name="He W."/>
            <person name="Dai G."/>
            <person name="Sun C."/>
            <person name="Schmutz J."/>
            <person name="Leebens-Mack J.H."/>
            <person name="Li F.W."/>
            <person name="Wang L."/>
        </authorList>
    </citation>
    <scope>NUCLEOTIDE SEQUENCE [LARGE SCALE GENOMIC DNA]</scope>
    <source>
        <strain evidence="2">cv. PW_Plant_1</strain>
    </source>
</reference>
<protein>
    <submittedName>
        <fullName evidence="1">Uncharacterized protein</fullName>
    </submittedName>
</protein>
<sequence length="236" mass="26730">MRVPGELKWIQFKDSTHVESAIYKVYIAFYTWKMFKETNGVNLQATKFSKHAGVFDRLEEHDSSISSPEATSASAGPPVPRAFDTSIIDTYRAPPRPLPYDADIRYARLQRDGLISRRDKIGISHLHGGEVESMRRTSSDLSGESLPMLPRRMGVELVDQVGNQQPSKSLGKVDSTLSLVEDEDICPTCLDVYTEENPKINMECGHHFHLACTLEWMERSKLCPVCDKEMVFEESF</sequence>
<evidence type="ECO:0000313" key="1">
    <source>
        <dbReference type="EMBL" id="KAJ7557427.1"/>
    </source>
</evidence>
<organism evidence="1 2">
    <name type="scientific">Diphasiastrum complanatum</name>
    <name type="common">Issler's clubmoss</name>
    <name type="synonym">Lycopodium complanatum</name>
    <dbReference type="NCBI Taxonomy" id="34168"/>
    <lineage>
        <taxon>Eukaryota</taxon>
        <taxon>Viridiplantae</taxon>
        <taxon>Streptophyta</taxon>
        <taxon>Embryophyta</taxon>
        <taxon>Tracheophyta</taxon>
        <taxon>Lycopodiopsida</taxon>
        <taxon>Lycopodiales</taxon>
        <taxon>Lycopodiaceae</taxon>
        <taxon>Lycopodioideae</taxon>
        <taxon>Diphasiastrum</taxon>
    </lineage>
</organism>
<proteinExistence type="predicted"/>
<comment type="caution">
    <text evidence="1">The sequence shown here is derived from an EMBL/GenBank/DDBJ whole genome shotgun (WGS) entry which is preliminary data.</text>
</comment>
<accession>A0ACC2DT50</accession>
<evidence type="ECO:0000313" key="2">
    <source>
        <dbReference type="Proteomes" id="UP001162992"/>
    </source>
</evidence>
<name>A0ACC2DT50_DIPCM</name>
<dbReference type="Proteomes" id="UP001162992">
    <property type="component" value="Chromosome 5"/>
</dbReference>
<dbReference type="EMBL" id="CM055096">
    <property type="protein sequence ID" value="KAJ7557427.1"/>
    <property type="molecule type" value="Genomic_DNA"/>
</dbReference>
<gene>
    <name evidence="1" type="ORF">O6H91_05G126300</name>
</gene>
<keyword evidence="2" id="KW-1185">Reference proteome</keyword>